<name>A0A7R8WW99_9CRUS</name>
<accession>A0A7R8WW99</accession>
<evidence type="ECO:0000256" key="2">
    <source>
        <dbReference type="ARBA" id="ARBA00023043"/>
    </source>
</evidence>
<sequence>PVEAENKNKWRPLHVACFSGHTPCVDLLLRAGADINARTRHGLTPLHYCSEGGHSAVVLLLLGRGAEVDRREEMGMTPLYLACSEGHVSVARELVAHGADVNARDRGGCTPLIGASYGGHVETVEFLVREAKADLEGRENIGGRTALSRAAWKGHTHVMEILLAAGAEVDARGSDGFTPLQWACREGSLEGVRLLIDHGADWRLADDHGVNAVWDALASGDPSLLLYFMSLCGREYVLE</sequence>
<protein>
    <submittedName>
        <fullName evidence="3">Uncharacterized protein</fullName>
    </submittedName>
</protein>
<keyword evidence="2" id="KW-0040">ANK repeat</keyword>
<dbReference type="AlphaFoldDB" id="A0A7R8WW99"/>
<dbReference type="Pfam" id="PF13637">
    <property type="entry name" value="Ank_4"/>
    <property type="match status" value="1"/>
</dbReference>
<dbReference type="PANTHER" id="PTHR24188">
    <property type="entry name" value="ANKYRIN REPEAT PROTEIN"/>
    <property type="match status" value="1"/>
</dbReference>
<dbReference type="PANTHER" id="PTHR24188:SF29">
    <property type="entry name" value="GH09064P"/>
    <property type="match status" value="1"/>
</dbReference>
<dbReference type="Gene3D" id="1.25.40.20">
    <property type="entry name" value="Ankyrin repeat-containing domain"/>
    <property type="match status" value="2"/>
</dbReference>
<dbReference type="PRINTS" id="PR01415">
    <property type="entry name" value="ANKYRIN"/>
</dbReference>
<reference evidence="3" key="1">
    <citation type="submission" date="2020-11" db="EMBL/GenBank/DDBJ databases">
        <authorList>
            <person name="Tran Van P."/>
        </authorList>
    </citation>
    <scope>NUCLEOTIDE SEQUENCE</scope>
</reference>
<feature type="non-terminal residue" evidence="3">
    <location>
        <position position="1"/>
    </location>
</feature>
<evidence type="ECO:0000256" key="1">
    <source>
        <dbReference type="ARBA" id="ARBA00022737"/>
    </source>
</evidence>
<organism evidence="3">
    <name type="scientific">Cyprideis torosa</name>
    <dbReference type="NCBI Taxonomy" id="163714"/>
    <lineage>
        <taxon>Eukaryota</taxon>
        <taxon>Metazoa</taxon>
        <taxon>Ecdysozoa</taxon>
        <taxon>Arthropoda</taxon>
        <taxon>Crustacea</taxon>
        <taxon>Oligostraca</taxon>
        <taxon>Ostracoda</taxon>
        <taxon>Podocopa</taxon>
        <taxon>Podocopida</taxon>
        <taxon>Cytherocopina</taxon>
        <taxon>Cytheroidea</taxon>
        <taxon>Cytherideidae</taxon>
        <taxon>Cyprideis</taxon>
    </lineage>
</organism>
<dbReference type="SUPFAM" id="SSF48403">
    <property type="entry name" value="Ankyrin repeat"/>
    <property type="match status" value="1"/>
</dbReference>
<dbReference type="PROSITE" id="PS50297">
    <property type="entry name" value="ANK_REP_REGION"/>
    <property type="match status" value="5"/>
</dbReference>
<proteinExistence type="predicted"/>
<dbReference type="Pfam" id="PF12796">
    <property type="entry name" value="Ank_2"/>
    <property type="match status" value="2"/>
</dbReference>
<gene>
    <name evidence="3" type="ORF">CTOB1V02_LOCUS16915</name>
</gene>
<feature type="non-terminal residue" evidence="3">
    <location>
        <position position="239"/>
    </location>
</feature>
<dbReference type="InterPro" id="IPR036770">
    <property type="entry name" value="Ankyrin_rpt-contain_sf"/>
</dbReference>
<dbReference type="OrthoDB" id="6358664at2759"/>
<dbReference type="PROSITE" id="PS50088">
    <property type="entry name" value="ANK_REPEAT"/>
    <property type="match status" value="5"/>
</dbReference>
<keyword evidence="1" id="KW-0677">Repeat</keyword>
<dbReference type="SMART" id="SM00248">
    <property type="entry name" value="ANK"/>
    <property type="match status" value="6"/>
</dbReference>
<dbReference type="InterPro" id="IPR002110">
    <property type="entry name" value="Ankyrin_rpt"/>
</dbReference>
<evidence type="ECO:0000313" key="3">
    <source>
        <dbReference type="EMBL" id="CAD7239100.1"/>
    </source>
</evidence>
<dbReference type="EMBL" id="OB715868">
    <property type="protein sequence ID" value="CAD7239100.1"/>
    <property type="molecule type" value="Genomic_DNA"/>
</dbReference>